<evidence type="ECO:0000313" key="2">
    <source>
        <dbReference type="EMBL" id="GAX17147.1"/>
    </source>
</evidence>
<name>A0A1Z5JSZ5_FISSO</name>
<dbReference type="AlphaFoldDB" id="A0A1Z5JSZ5"/>
<evidence type="ECO:0000256" key="1">
    <source>
        <dbReference type="SAM" id="MobiDB-lite"/>
    </source>
</evidence>
<keyword evidence="3" id="KW-1185">Reference proteome</keyword>
<protein>
    <submittedName>
        <fullName evidence="2">Uncharacterized protein</fullName>
    </submittedName>
</protein>
<feature type="region of interest" description="Disordered" evidence="1">
    <location>
        <begin position="1"/>
        <end position="65"/>
    </location>
</feature>
<dbReference type="Proteomes" id="UP000198406">
    <property type="component" value="Unassembled WGS sequence"/>
</dbReference>
<reference evidence="2 3" key="1">
    <citation type="journal article" date="2015" name="Plant Cell">
        <title>Oil accumulation by the oleaginous diatom Fistulifera solaris as revealed by the genome and transcriptome.</title>
        <authorList>
            <person name="Tanaka T."/>
            <person name="Maeda Y."/>
            <person name="Veluchamy A."/>
            <person name="Tanaka M."/>
            <person name="Abida H."/>
            <person name="Marechal E."/>
            <person name="Bowler C."/>
            <person name="Muto M."/>
            <person name="Sunaga Y."/>
            <person name="Tanaka M."/>
            <person name="Yoshino T."/>
            <person name="Taniguchi T."/>
            <person name="Fukuda Y."/>
            <person name="Nemoto M."/>
            <person name="Matsumoto M."/>
            <person name="Wong P.S."/>
            <person name="Aburatani S."/>
            <person name="Fujibuchi W."/>
        </authorList>
    </citation>
    <scope>NUCLEOTIDE SEQUENCE [LARGE SCALE GENOMIC DNA]</scope>
    <source>
        <strain evidence="2 3">JPCC DA0580</strain>
    </source>
</reference>
<dbReference type="EMBL" id="BDSP01000113">
    <property type="protein sequence ID" value="GAX17147.1"/>
    <property type="molecule type" value="Genomic_DNA"/>
</dbReference>
<organism evidence="2 3">
    <name type="scientific">Fistulifera solaris</name>
    <name type="common">Oleaginous diatom</name>
    <dbReference type="NCBI Taxonomy" id="1519565"/>
    <lineage>
        <taxon>Eukaryota</taxon>
        <taxon>Sar</taxon>
        <taxon>Stramenopiles</taxon>
        <taxon>Ochrophyta</taxon>
        <taxon>Bacillariophyta</taxon>
        <taxon>Bacillariophyceae</taxon>
        <taxon>Bacillariophycidae</taxon>
        <taxon>Naviculales</taxon>
        <taxon>Naviculaceae</taxon>
        <taxon>Fistulifera</taxon>
    </lineage>
</organism>
<feature type="compositionally biased region" description="Low complexity" evidence="1">
    <location>
        <begin position="47"/>
        <end position="61"/>
    </location>
</feature>
<accession>A0A1Z5JSZ5</accession>
<gene>
    <name evidence="2" type="ORF">FisN_6Lu450</name>
</gene>
<feature type="compositionally biased region" description="Basic residues" evidence="1">
    <location>
        <begin position="1"/>
        <end position="24"/>
    </location>
</feature>
<comment type="caution">
    <text evidence="2">The sequence shown here is derived from an EMBL/GenBank/DDBJ whole genome shotgun (WGS) entry which is preliminary data.</text>
</comment>
<proteinExistence type="predicted"/>
<evidence type="ECO:0000313" key="3">
    <source>
        <dbReference type="Proteomes" id="UP000198406"/>
    </source>
</evidence>
<dbReference type="InParanoid" id="A0A1Z5JSZ5"/>
<sequence>MKLQQKHSKEAVRRRHLHVKHSSRSKQSVQRLNRDASEDDSTFQGYSTSISLPSSTHSSSTIVLQEEQESQEQYLLISGAFVAIG</sequence>